<feature type="domain" description="ABC3 transporter permease C-terminal" evidence="7">
    <location>
        <begin position="59"/>
        <end position="177"/>
    </location>
</feature>
<feature type="transmembrane region" description="Helical" evidence="6">
    <location>
        <begin position="103"/>
        <end position="126"/>
    </location>
</feature>
<evidence type="ECO:0000256" key="4">
    <source>
        <dbReference type="ARBA" id="ARBA00022989"/>
    </source>
</evidence>
<gene>
    <name evidence="8" type="ORF">DLM86_25250</name>
</gene>
<dbReference type="GO" id="GO:0055085">
    <property type="term" value="P:transmembrane transport"/>
    <property type="evidence" value="ECO:0007669"/>
    <property type="project" value="UniProtKB-UniRule"/>
</dbReference>
<name>A0A2V5JWY3_9BACL</name>
<dbReference type="OrthoDB" id="1937696at2"/>
<keyword evidence="2 6" id="KW-1003">Cell membrane</keyword>
<keyword evidence="5 6" id="KW-0472">Membrane</keyword>
<feature type="transmembrane region" description="Helical" evidence="6">
    <location>
        <begin position="221"/>
        <end position="242"/>
    </location>
</feature>
<feature type="transmembrane region" description="Helical" evidence="6">
    <location>
        <begin position="552"/>
        <end position="574"/>
    </location>
</feature>
<dbReference type="Proteomes" id="UP000247476">
    <property type="component" value="Unassembled WGS sequence"/>
</dbReference>
<accession>A0A2V5JWY3</accession>
<evidence type="ECO:0000256" key="1">
    <source>
        <dbReference type="ARBA" id="ARBA00004651"/>
    </source>
</evidence>
<evidence type="ECO:0000313" key="8">
    <source>
        <dbReference type="EMBL" id="PYI51335.1"/>
    </source>
</evidence>
<feature type="transmembrane region" description="Helical" evidence="6">
    <location>
        <begin position="494"/>
        <end position="520"/>
    </location>
</feature>
<dbReference type="PANTHER" id="PTHR46795">
    <property type="entry name" value="ABC TRANSPORTER PERMEASE-RELATED-RELATED"/>
    <property type="match status" value="1"/>
</dbReference>
<comment type="subcellular location">
    <subcellularLocation>
        <location evidence="1 6">Cell membrane</location>
        <topology evidence="1 6">Multi-pass membrane protein</topology>
    </subcellularLocation>
</comment>
<keyword evidence="6" id="KW-0813">Transport</keyword>
<dbReference type="InterPro" id="IPR027022">
    <property type="entry name" value="ABC_permease_BceB-typ"/>
</dbReference>
<keyword evidence="9" id="KW-1185">Reference proteome</keyword>
<evidence type="ECO:0000256" key="2">
    <source>
        <dbReference type="ARBA" id="ARBA00022475"/>
    </source>
</evidence>
<dbReference type="PANTHER" id="PTHR46795:SF2">
    <property type="entry name" value="ABC TRANSPORTER, PERMEASE PROTEIN"/>
    <property type="match status" value="1"/>
</dbReference>
<feature type="transmembrane region" description="Helical" evidence="6">
    <location>
        <begin position="59"/>
        <end position="82"/>
    </location>
</feature>
<dbReference type="GO" id="GO:0005886">
    <property type="term" value="C:plasma membrane"/>
    <property type="evidence" value="ECO:0007669"/>
    <property type="project" value="UniProtKB-SubCell"/>
</dbReference>
<organism evidence="8 9">
    <name type="scientific">Paenibacillus flagellatus</name>
    <dbReference type="NCBI Taxonomy" id="2211139"/>
    <lineage>
        <taxon>Bacteria</taxon>
        <taxon>Bacillati</taxon>
        <taxon>Bacillota</taxon>
        <taxon>Bacilli</taxon>
        <taxon>Bacillales</taxon>
        <taxon>Paenibacillaceae</taxon>
        <taxon>Paenibacillus</taxon>
    </lineage>
</organism>
<keyword evidence="4 6" id="KW-1133">Transmembrane helix</keyword>
<dbReference type="Pfam" id="PF02687">
    <property type="entry name" value="FtsX"/>
    <property type="match status" value="1"/>
</dbReference>
<feature type="transmembrane region" description="Helical" evidence="6">
    <location>
        <begin position="20"/>
        <end position="39"/>
    </location>
</feature>
<evidence type="ECO:0000256" key="5">
    <source>
        <dbReference type="ARBA" id="ARBA00023136"/>
    </source>
</evidence>
<comment type="caution">
    <text evidence="8">The sequence shown here is derived from an EMBL/GenBank/DDBJ whole genome shotgun (WGS) entry which is preliminary data.</text>
</comment>
<dbReference type="RefSeq" id="WP_110842847.1">
    <property type="nucleotide sequence ID" value="NZ_QJVJ01000013.1"/>
</dbReference>
<feature type="transmembrane region" description="Helical" evidence="6">
    <location>
        <begin position="196"/>
        <end position="215"/>
    </location>
</feature>
<evidence type="ECO:0000313" key="9">
    <source>
        <dbReference type="Proteomes" id="UP000247476"/>
    </source>
</evidence>
<feature type="transmembrane region" description="Helical" evidence="6">
    <location>
        <begin position="586"/>
        <end position="608"/>
    </location>
</feature>
<dbReference type="InterPro" id="IPR052536">
    <property type="entry name" value="ABC-4_Integral_Memb_Prot"/>
</dbReference>
<dbReference type="EMBL" id="QJVJ01000013">
    <property type="protein sequence ID" value="PYI51335.1"/>
    <property type="molecule type" value="Genomic_DNA"/>
</dbReference>
<dbReference type="InterPro" id="IPR003838">
    <property type="entry name" value="ABC3_permease_C"/>
</dbReference>
<dbReference type="AlphaFoldDB" id="A0A2V5JWY3"/>
<dbReference type="PIRSF" id="PIRSF018968">
    <property type="entry name" value="ABC_permease_BceB"/>
    <property type="match status" value="1"/>
</dbReference>
<keyword evidence="3 6" id="KW-0812">Transmembrane</keyword>
<evidence type="ECO:0000259" key="7">
    <source>
        <dbReference type="Pfam" id="PF02687"/>
    </source>
</evidence>
<reference evidence="8 9" key="1">
    <citation type="submission" date="2018-05" db="EMBL/GenBank/DDBJ databases">
        <title>Paenibacillus flagellatus sp. nov., isolated from selenium mineral soil.</title>
        <authorList>
            <person name="Dai X."/>
        </authorList>
    </citation>
    <scope>NUCLEOTIDE SEQUENCE [LARGE SCALE GENOMIC DNA]</scope>
    <source>
        <strain evidence="8 9">DXL2</strain>
    </source>
</reference>
<feature type="transmembrane region" description="Helical" evidence="6">
    <location>
        <begin position="146"/>
        <end position="175"/>
    </location>
</feature>
<feature type="transmembrane region" description="Helical" evidence="6">
    <location>
        <begin position="283"/>
        <end position="303"/>
    </location>
</feature>
<sequence length="618" mass="68800">MTFRQFAFNNVARNKRLYAAYFLSSMFTVMAFFTFAVFAFHPALNGEGMNRNVTQGMNIAAGIIYTFSFFFILYSMSSFLQSRKKELGVLMLHGMTKRQVRSMVFLENMIIGFCATLGGIVLGVVFAKAMLLLAENVLVLENGLNFYIPVHAAVLTFVSFIVLFFLISLFVSYVLRSGKLIDLIKGEKASKGEPKANIALTVIAAVLLGGGYATALVAKGLVVVAVMLPVVVMVIVGTYLLFTQLSVFAVRRLKKSESLFWRRTNMILFSDLSYRMKDNARTFFLVAIISTVAFSAIGTLYGFQTLLTEGVRAANPYTFTSYADERENIALIEKTLQEEKIEAKAANAVLRYYKGDTTNKIAILTQSDFNRLADLIGEDAIEAKDGQAVVVKLKGSPFPRGTEPNATIPLQSGAVLHANEVRYSRALPAMDSYYIVSDKNFDELPAPIDEESFHAWLATGGTQNIFAASKKMYEALPHQVTAVEYEIYRIHKDYGAILFVGLFIGVVFFVSAGSFLYFRLYMDVDGDKRKFKTIARMGLSEKELKQVLNRQTAILVFAPIVVALVHGAVALTSLSRLFSYDLTKQSAMVLGVFLAIQILYFFVLRFFYTKQIKAAIPT</sequence>
<evidence type="ECO:0000256" key="3">
    <source>
        <dbReference type="ARBA" id="ARBA00022692"/>
    </source>
</evidence>
<evidence type="ECO:0000256" key="6">
    <source>
        <dbReference type="PIRNR" id="PIRNR018968"/>
    </source>
</evidence>
<comment type="similarity">
    <text evidence="6">Belongs to the ABC-4 integral membrane protein family.</text>
</comment>
<protein>
    <submittedName>
        <fullName evidence="8">ABC transporter permease</fullName>
    </submittedName>
</protein>
<proteinExistence type="inferred from homology"/>